<feature type="compositionally biased region" description="Basic residues" evidence="7">
    <location>
        <begin position="427"/>
        <end position="442"/>
    </location>
</feature>
<evidence type="ECO:0000256" key="2">
    <source>
        <dbReference type="ARBA" id="ARBA00012705"/>
    </source>
</evidence>
<dbReference type="InterPro" id="IPR002155">
    <property type="entry name" value="Thiolase"/>
</dbReference>
<keyword evidence="4 6" id="KW-0012">Acyltransferase</keyword>
<protein>
    <recommendedName>
        <fullName evidence="5">Probable acetyl-CoA acetyltransferase</fullName>
        <ecNumber evidence="2">2.3.1.9</ecNumber>
    </recommendedName>
</protein>
<feature type="domain" description="Thiolase C-terminal" evidence="9">
    <location>
        <begin position="292"/>
        <end position="413"/>
    </location>
</feature>
<dbReference type="CDD" id="cd00751">
    <property type="entry name" value="thiolase"/>
    <property type="match status" value="1"/>
</dbReference>
<evidence type="ECO:0000256" key="1">
    <source>
        <dbReference type="ARBA" id="ARBA00010982"/>
    </source>
</evidence>
<evidence type="ECO:0000313" key="10">
    <source>
        <dbReference type="EMBL" id="PWV76216.1"/>
    </source>
</evidence>
<feature type="domain" description="Thiolase N-terminal" evidence="8">
    <location>
        <begin position="54"/>
        <end position="166"/>
    </location>
</feature>
<evidence type="ECO:0000259" key="8">
    <source>
        <dbReference type="Pfam" id="PF00108"/>
    </source>
</evidence>
<evidence type="ECO:0000256" key="6">
    <source>
        <dbReference type="RuleBase" id="RU003557"/>
    </source>
</evidence>
<dbReference type="Proteomes" id="UP000246410">
    <property type="component" value="Unassembled WGS sequence"/>
</dbReference>
<dbReference type="InterPro" id="IPR016039">
    <property type="entry name" value="Thiolase-like"/>
</dbReference>
<dbReference type="GO" id="GO:0003985">
    <property type="term" value="F:acetyl-CoA C-acetyltransferase activity"/>
    <property type="evidence" value="ECO:0007669"/>
    <property type="project" value="UniProtKB-EC"/>
</dbReference>
<evidence type="ECO:0000256" key="3">
    <source>
        <dbReference type="ARBA" id="ARBA00022679"/>
    </source>
</evidence>
<keyword evidence="11" id="KW-1185">Reference proteome</keyword>
<dbReference type="Pfam" id="PF00108">
    <property type="entry name" value="Thiolase_N"/>
    <property type="match status" value="2"/>
</dbReference>
<dbReference type="InterPro" id="IPR020616">
    <property type="entry name" value="Thiolase_N"/>
</dbReference>
<dbReference type="PIRSF" id="PIRSF000429">
    <property type="entry name" value="Ac-CoA_Ac_transf"/>
    <property type="match status" value="1"/>
</dbReference>
<comment type="caution">
    <text evidence="10">The sequence shown here is derived from an EMBL/GenBank/DDBJ whole genome shotgun (WGS) entry which is preliminary data.</text>
</comment>
<dbReference type="EMBL" id="QGTL01000004">
    <property type="protein sequence ID" value="PWV76216.1"/>
    <property type="molecule type" value="Genomic_DNA"/>
</dbReference>
<evidence type="ECO:0000259" key="9">
    <source>
        <dbReference type="Pfam" id="PF02803"/>
    </source>
</evidence>
<dbReference type="AlphaFoldDB" id="A0A317NLJ5"/>
<name>A0A317NLJ5_9NOCA</name>
<feature type="domain" description="Thiolase N-terminal" evidence="8">
    <location>
        <begin position="182"/>
        <end position="284"/>
    </location>
</feature>
<keyword evidence="3 6" id="KW-0808">Transferase</keyword>
<gene>
    <name evidence="10" type="ORF">DFR69_104319</name>
</gene>
<sequence length="442" mass="45682">MWSTIRLCSRRSSRVPRNRSRRMAVISVTAVTAVTGGHAGATNVWCPVTMRRAAIVAPVRTPSGIEGGALSGMPAEWLATTVVSAVLERSGIDPLRVEDVAMACVDGGLAGVPALGALAARGAGLPLSVPGFLTDRHSGSGLQAVITAAMMVQTGAADVVVAGGVECAATTAAPPGGVAGLHNAEWLARYYGIDRTAADEFAAASHRKASRAWRQGAFGAEVVPVAVAAGSFEHQIRRDEGVREDLSTHTLAALRPLLADGVVTVGNMSAHRLGASACLVVAEDRLIELGLTPMAFLAGWAAAGCDSDGPTLGAAPAVAKLLGRTGCALDEIDLLEINEGYAVEVLALATEWDLDPHDRLNVNGSDIALGHPIGATGLRIMTTMLHELGRTGGRYGLEAIALGHDHGIAALFESAEFAEPSETPRGARFHGVRAKRPGRHRA</sequence>
<evidence type="ECO:0000256" key="7">
    <source>
        <dbReference type="SAM" id="MobiDB-lite"/>
    </source>
</evidence>
<reference evidence="10 11" key="1">
    <citation type="submission" date="2018-05" db="EMBL/GenBank/DDBJ databases">
        <title>Genomic Encyclopedia of Type Strains, Phase IV (KMG-IV): sequencing the most valuable type-strain genomes for metagenomic binning, comparative biology and taxonomic classification.</title>
        <authorList>
            <person name="Goeker M."/>
        </authorList>
    </citation>
    <scope>NUCLEOTIDE SEQUENCE [LARGE SCALE GENOMIC DNA]</scope>
    <source>
        <strain evidence="10 11">DSM 44717</strain>
    </source>
</reference>
<dbReference type="PANTHER" id="PTHR18919">
    <property type="entry name" value="ACETYL-COA C-ACYLTRANSFERASE"/>
    <property type="match status" value="1"/>
</dbReference>
<dbReference type="Gene3D" id="3.40.47.10">
    <property type="match status" value="2"/>
</dbReference>
<comment type="similarity">
    <text evidence="1 6">Belongs to the thiolase-like superfamily. Thiolase family.</text>
</comment>
<evidence type="ECO:0000313" key="11">
    <source>
        <dbReference type="Proteomes" id="UP000246410"/>
    </source>
</evidence>
<dbReference type="InterPro" id="IPR020617">
    <property type="entry name" value="Thiolase_C"/>
</dbReference>
<accession>A0A317NLJ5</accession>
<dbReference type="Pfam" id="PF02803">
    <property type="entry name" value="Thiolase_C"/>
    <property type="match status" value="1"/>
</dbReference>
<evidence type="ECO:0000256" key="5">
    <source>
        <dbReference type="ARBA" id="ARBA00040529"/>
    </source>
</evidence>
<dbReference type="PANTHER" id="PTHR18919:SF107">
    <property type="entry name" value="ACETYL-COA ACETYLTRANSFERASE, CYTOSOLIC"/>
    <property type="match status" value="1"/>
</dbReference>
<proteinExistence type="inferred from homology"/>
<organism evidence="10 11">
    <name type="scientific">Nocardia neocaledoniensis</name>
    <dbReference type="NCBI Taxonomy" id="236511"/>
    <lineage>
        <taxon>Bacteria</taxon>
        <taxon>Bacillati</taxon>
        <taxon>Actinomycetota</taxon>
        <taxon>Actinomycetes</taxon>
        <taxon>Mycobacteriales</taxon>
        <taxon>Nocardiaceae</taxon>
        <taxon>Nocardia</taxon>
    </lineage>
</organism>
<evidence type="ECO:0000256" key="4">
    <source>
        <dbReference type="ARBA" id="ARBA00023315"/>
    </source>
</evidence>
<dbReference type="SUPFAM" id="SSF53901">
    <property type="entry name" value="Thiolase-like"/>
    <property type="match status" value="2"/>
</dbReference>
<feature type="region of interest" description="Disordered" evidence="7">
    <location>
        <begin position="421"/>
        <end position="442"/>
    </location>
</feature>
<dbReference type="EC" id="2.3.1.9" evidence="2"/>